<dbReference type="Proteomes" id="UP000018890">
    <property type="component" value="Unassembled WGS sequence"/>
</dbReference>
<evidence type="ECO:0000313" key="5">
    <source>
        <dbReference type="Proteomes" id="UP000018890"/>
    </source>
</evidence>
<organism evidence="4 5">
    <name type="scientific">Halalkalibacter wakoensis JCM 9140</name>
    <dbReference type="NCBI Taxonomy" id="1236970"/>
    <lineage>
        <taxon>Bacteria</taxon>
        <taxon>Bacillati</taxon>
        <taxon>Bacillota</taxon>
        <taxon>Bacilli</taxon>
        <taxon>Bacillales</taxon>
        <taxon>Bacillaceae</taxon>
        <taxon>Halalkalibacter</taxon>
    </lineage>
</organism>
<evidence type="ECO:0000256" key="2">
    <source>
        <dbReference type="SAM" id="SignalP"/>
    </source>
</evidence>
<dbReference type="GO" id="GO:0030246">
    <property type="term" value="F:carbohydrate binding"/>
    <property type="evidence" value="ECO:0007669"/>
    <property type="project" value="InterPro"/>
</dbReference>
<protein>
    <recommendedName>
        <fullName evidence="3">SLH domain-containing protein</fullName>
    </recommendedName>
</protein>
<dbReference type="Gene3D" id="2.60.40.1120">
    <property type="entry name" value="Carboxypeptidase-like, regulatory domain"/>
    <property type="match status" value="4"/>
</dbReference>
<evidence type="ECO:0000256" key="1">
    <source>
        <dbReference type="ARBA" id="ARBA00022729"/>
    </source>
</evidence>
<dbReference type="RefSeq" id="WP_052002319.1">
    <property type="nucleotide sequence ID" value="NZ_BAUT01000051.1"/>
</dbReference>
<dbReference type="STRING" id="1236970.JCM9140_3598"/>
<keyword evidence="1 2" id="KW-0732">Signal</keyword>
<dbReference type="AlphaFoldDB" id="W4Q5W7"/>
<dbReference type="SUPFAM" id="SSF49478">
    <property type="entry name" value="Cna protein B-type domain"/>
    <property type="match status" value="1"/>
</dbReference>
<evidence type="ECO:0000259" key="3">
    <source>
        <dbReference type="PROSITE" id="PS51272"/>
    </source>
</evidence>
<feature type="signal peptide" evidence="2">
    <location>
        <begin position="1"/>
        <end position="27"/>
    </location>
</feature>
<feature type="chain" id="PRO_5004848278" description="SLH domain-containing protein" evidence="2">
    <location>
        <begin position="28"/>
        <end position="928"/>
    </location>
</feature>
<dbReference type="Pfam" id="PF13620">
    <property type="entry name" value="CarboxypepD_reg"/>
    <property type="match status" value="3"/>
</dbReference>
<dbReference type="Pfam" id="PF00395">
    <property type="entry name" value="SLH"/>
    <property type="match status" value="3"/>
</dbReference>
<dbReference type="InterPro" id="IPR006311">
    <property type="entry name" value="TAT_signal"/>
</dbReference>
<accession>W4Q5W7</accession>
<dbReference type="InterPro" id="IPR008969">
    <property type="entry name" value="CarboxyPept-like_regulatory"/>
</dbReference>
<reference evidence="4" key="1">
    <citation type="journal article" date="2014" name="Genome Announc.">
        <title>Draft Genome Sequences of Three Alkaliphilic Bacillus Strains, Bacillus wakoensis JCM 9140T, Bacillus akibai JCM 9157T, and Bacillus hemicellulosilyticus JCM 9152T.</title>
        <authorList>
            <person name="Yuki M."/>
            <person name="Oshima K."/>
            <person name="Suda W."/>
            <person name="Oshida Y."/>
            <person name="Kitamura K."/>
            <person name="Iida T."/>
            <person name="Hattori M."/>
            <person name="Ohkuma M."/>
        </authorList>
    </citation>
    <scope>NUCLEOTIDE SEQUENCE [LARGE SCALE GENOMIC DNA]</scope>
    <source>
        <strain evidence="4">JCM 9140</strain>
    </source>
</reference>
<proteinExistence type="predicted"/>
<dbReference type="PANTHER" id="PTHR43308:SF5">
    <property type="entry name" value="S-LAYER PROTEIN _ PEPTIDOGLYCAN ENDO-BETA-N-ACETYLGLUCOSAMINIDASE"/>
    <property type="match status" value="1"/>
</dbReference>
<gene>
    <name evidence="4" type="ORF">JCM9140_3598</name>
</gene>
<dbReference type="InterPro" id="IPR001119">
    <property type="entry name" value="SLH_dom"/>
</dbReference>
<comment type="caution">
    <text evidence="4">The sequence shown here is derived from an EMBL/GenBank/DDBJ whole genome shotgun (WGS) entry which is preliminary data.</text>
</comment>
<name>W4Q5W7_9BACI</name>
<dbReference type="PROSITE" id="PS51272">
    <property type="entry name" value="SLH"/>
    <property type="match status" value="3"/>
</dbReference>
<keyword evidence="5" id="KW-1185">Reference proteome</keyword>
<dbReference type="SUPFAM" id="SSF49452">
    <property type="entry name" value="Starch-binding domain-like"/>
    <property type="match status" value="1"/>
</dbReference>
<dbReference type="InterPro" id="IPR013784">
    <property type="entry name" value="Carb-bd-like_fold"/>
</dbReference>
<evidence type="ECO:0000313" key="4">
    <source>
        <dbReference type="EMBL" id="GAE27451.1"/>
    </source>
</evidence>
<dbReference type="InterPro" id="IPR051465">
    <property type="entry name" value="Cell_Envelope_Struct_Comp"/>
</dbReference>
<feature type="domain" description="SLH" evidence="3">
    <location>
        <begin position="161"/>
        <end position="218"/>
    </location>
</feature>
<dbReference type="OrthoDB" id="2824192at2"/>
<dbReference type="EMBL" id="BAUT01000051">
    <property type="protein sequence ID" value="GAE27451.1"/>
    <property type="molecule type" value="Genomic_DNA"/>
</dbReference>
<feature type="domain" description="SLH" evidence="3">
    <location>
        <begin position="100"/>
        <end position="160"/>
    </location>
</feature>
<dbReference type="SUPFAM" id="SSF49464">
    <property type="entry name" value="Carboxypeptidase regulatory domain-like"/>
    <property type="match status" value="2"/>
</dbReference>
<feature type="domain" description="SLH" evidence="3">
    <location>
        <begin position="35"/>
        <end position="98"/>
    </location>
</feature>
<dbReference type="PROSITE" id="PS51318">
    <property type="entry name" value="TAT"/>
    <property type="match status" value="1"/>
</dbReference>
<dbReference type="PANTHER" id="PTHR43308">
    <property type="entry name" value="OUTER MEMBRANE PROTEIN ALPHA-RELATED"/>
    <property type="match status" value="1"/>
</dbReference>
<sequence>MSYQPRSYRKFLATSVTAAAVVATSVAATPANVSANVMFSDVAADYFAADEINALVEKEIISGYPDGTFKPGQSINRGQAASILVKAAGLEVPSAIDAAPFSDVSSVNNFAPVLTVMKDAGFIGGYPDGTYRAGNNITREQMASILVNTFGLEDTGEKVTITDLESAHASHQDNIIKLAQAGITNVEQFRPKESVTRAQFATFVYRALELQVETDEQIVESAATAITGFVRNGDTGIEGVTVTVGGKSVVTDKEGFYQVAGLAAGEQDVTFSKTGYQPKTKKATLIEDEAVSLFVSELTQLNQEEITVKANVVDAVTGASVTTADVVVSKFNQSTEEFEELNLGEDFSFENGEISITNTEKAVNFGDKLRLQVSRDYASNSKNALHPSELIDFTLHADAASNILSGIEMSKVEAMTLSGVLKDANDVVLADADVEIHNEDGEFETVKTNASGEYSFDDITVPSGSYSIKVDSADNALYLGQVTITEGQDATHDVNLVQANELAFTVQAQGVNEVLRTEGLQAELVQNGAVISTSVINGSKFAFDRIPAGDYTVRVTGDYVLPASFAVTVNDQEAPNTAGDRLTTAGVVEVTAEEGATVRLLQDGEVKAETRERNDSDAYTFTSVAAGDYQVQVSKSGKVTKTVDVAVTKNNSSDKDVELVDVEDSANVSGVVRAEGTLAQATAGSVSYYAVSVEDKEVGELVETTTIQGNGQYETVNVAPGVYQVVVRADGFETKVASLTVAAGDNIQNRNYEVTTGGNASLALSFVDENGDEVEVAAEDVLFADSYAGVKTAAESETVSFANLSAGTYSLEVAKQDGKQAYSTSVTIAKGEEKEFEVVLLDEVEERTSSVNMLVLNENNANATGFVAAFDTEGKLVQVVSLTNGTAALNLGNGSYDVRIFVDGYKVVKNEVVVDKKDVTIPVIQLKK</sequence>